<dbReference type="Gene3D" id="3.20.20.370">
    <property type="entry name" value="Glycoside hydrolase/deacetylase"/>
    <property type="match status" value="1"/>
</dbReference>
<dbReference type="STRING" id="405444.ABB26_01385"/>
<reference evidence="4 5" key="1">
    <citation type="submission" date="2015-05" db="EMBL/GenBank/DDBJ databases">
        <title>Genome sequencing and analysis of members of genus Stenotrophomonas.</title>
        <authorList>
            <person name="Patil P.P."/>
            <person name="Midha S."/>
            <person name="Patil P.B."/>
        </authorList>
    </citation>
    <scope>NUCLEOTIDE SEQUENCE [LARGE SCALE GENOMIC DNA]</scope>
    <source>
        <strain evidence="4 5">DSM 18929</strain>
    </source>
</reference>
<keyword evidence="5" id="KW-1185">Reference proteome</keyword>
<evidence type="ECO:0000256" key="2">
    <source>
        <dbReference type="SAM" id="SignalP"/>
    </source>
</evidence>
<sequence length="632" mass="71879">MRNNFTRFASWMLALLCCVGSAHARAPDVDLDASDNGLLVLSYHDIRDDVVRRGDPDLYAVSTQNFAAHLDWLSTHGYHPVSLSQLIEASRGGTPLPPQPVLLTFDDGLRSVYSKVFLLLRAYNYPALIAVITDYVDMAPGRSIDYGYRPFNGDDFLTWQQIREMQASGLIEVASHTDNLHHGVQSNPQGNSTPAVITRVYDPATARYETPQAYEQRIRDDLARSVQRIAENTGSRPRAIVWPYAAYNAYTNDLARQLGMEVSFDLEGRSTPVTDDLGGLARLLMVDNPTVPSLARELRRDTDLQNVRALQIDLDMVYDDDPQQQSRNLDALIERVKRIGPSHVYLQAFADPDGNGSADALYFPNRHLPMRADLFNRVAWQLKTRAGVKVYAWLPVLGFELKDPAIRDALKIQSPEHDGIFRLDFTQPQVRRIIKDIYEDLAINSYMEGLLFHDDAYLRDTELAHLPAEGEDGARTQALIDFTLELRDAAQRWRPKLATVRNLYAQPVLQPHSSAWFAQRLDLFNRAYTHTALMAMPWMEGSRHPERWLDQLVEAVRVQDPQFKHTLFELQTVDWRTGKPIDGAQLRALVRRLQAAGVKHMGWYPDDFIANRPALEDARATMSVRNFPYEEK</sequence>
<proteinExistence type="predicted"/>
<dbReference type="InterPro" id="IPR002509">
    <property type="entry name" value="NODB_dom"/>
</dbReference>
<dbReference type="AlphaFoldDB" id="A0A0R0C8D2"/>
<dbReference type="GO" id="GO:0005975">
    <property type="term" value="P:carbohydrate metabolic process"/>
    <property type="evidence" value="ECO:0007669"/>
    <property type="project" value="InterPro"/>
</dbReference>
<dbReference type="Pfam" id="PF14883">
    <property type="entry name" value="GHL13"/>
    <property type="match status" value="2"/>
</dbReference>
<accession>A0A0R0C8D2</accession>
<dbReference type="GO" id="GO:0043708">
    <property type="term" value="P:cell adhesion involved in biofilm formation"/>
    <property type="evidence" value="ECO:0007669"/>
    <property type="project" value="InterPro"/>
</dbReference>
<evidence type="ECO:0000259" key="3">
    <source>
        <dbReference type="PROSITE" id="PS51677"/>
    </source>
</evidence>
<dbReference type="RefSeq" id="WP_057631788.1">
    <property type="nucleotide sequence ID" value="NZ_LDJI01000004.1"/>
</dbReference>
<evidence type="ECO:0000313" key="4">
    <source>
        <dbReference type="EMBL" id="KRG65903.1"/>
    </source>
</evidence>
<dbReference type="Proteomes" id="UP000050864">
    <property type="component" value="Unassembled WGS sequence"/>
</dbReference>
<dbReference type="PATRIC" id="fig|405444.3.peg.2680"/>
<protein>
    <submittedName>
        <fullName evidence="4">Hemin storage protein</fullName>
    </submittedName>
</protein>
<dbReference type="NCBIfam" id="TIGR03938">
    <property type="entry name" value="deacetyl_PgaB"/>
    <property type="match status" value="1"/>
</dbReference>
<dbReference type="EMBL" id="LDJI01000004">
    <property type="protein sequence ID" value="KRG65903.1"/>
    <property type="molecule type" value="Genomic_DNA"/>
</dbReference>
<feature type="domain" description="NodB homology" evidence="3">
    <location>
        <begin position="99"/>
        <end position="340"/>
    </location>
</feature>
<comment type="caution">
    <text evidence="4">The sequence shown here is derived from an EMBL/GenBank/DDBJ whole genome shotgun (WGS) entry which is preliminary data.</text>
</comment>
<evidence type="ECO:0000256" key="1">
    <source>
        <dbReference type="ARBA" id="ARBA00022729"/>
    </source>
</evidence>
<dbReference type="InterPro" id="IPR051398">
    <property type="entry name" value="Polysacch_Deacetylase"/>
</dbReference>
<dbReference type="PANTHER" id="PTHR34216:SF7">
    <property type="entry name" value="POLY-BETA-1,6-N-ACETYL-D-GLUCOSAMINE N-DEACETYLASE"/>
    <property type="match status" value="1"/>
</dbReference>
<gene>
    <name evidence="4" type="ORF">ABB26_01385</name>
</gene>
<dbReference type="InterPro" id="IPR023854">
    <property type="entry name" value="PGA_deacetylase_PgaB"/>
</dbReference>
<dbReference type="InterPro" id="IPR011330">
    <property type="entry name" value="Glyco_hydro/deAcase_b/a-brl"/>
</dbReference>
<dbReference type="InterPro" id="IPR032772">
    <property type="entry name" value="PGA_deacetylase_PgaB_C"/>
</dbReference>
<dbReference type="PROSITE" id="PS51677">
    <property type="entry name" value="NODB"/>
    <property type="match status" value="1"/>
</dbReference>
<dbReference type="PANTHER" id="PTHR34216">
    <property type="match status" value="1"/>
</dbReference>
<dbReference type="GO" id="GO:0016810">
    <property type="term" value="F:hydrolase activity, acting on carbon-nitrogen (but not peptide) bonds"/>
    <property type="evidence" value="ECO:0007669"/>
    <property type="project" value="InterPro"/>
</dbReference>
<dbReference type="Pfam" id="PF01522">
    <property type="entry name" value="Polysacc_deac_1"/>
    <property type="match status" value="1"/>
</dbReference>
<evidence type="ECO:0000313" key="5">
    <source>
        <dbReference type="Proteomes" id="UP000050864"/>
    </source>
</evidence>
<name>A0A0R0C8D2_9GAMM</name>
<keyword evidence="1 2" id="KW-0732">Signal</keyword>
<organism evidence="4 5">
    <name type="scientific">Stenotrophomonas humi</name>
    <dbReference type="NCBI Taxonomy" id="405444"/>
    <lineage>
        <taxon>Bacteria</taxon>
        <taxon>Pseudomonadati</taxon>
        <taxon>Pseudomonadota</taxon>
        <taxon>Gammaproteobacteria</taxon>
        <taxon>Lysobacterales</taxon>
        <taxon>Lysobacteraceae</taxon>
        <taxon>Stenotrophomonas</taxon>
    </lineage>
</organism>
<dbReference type="SUPFAM" id="SSF88713">
    <property type="entry name" value="Glycoside hydrolase/deacetylase"/>
    <property type="match status" value="1"/>
</dbReference>
<dbReference type="Gene3D" id="3.20.20.80">
    <property type="entry name" value="Glycosidases"/>
    <property type="match status" value="2"/>
</dbReference>
<feature type="signal peptide" evidence="2">
    <location>
        <begin position="1"/>
        <end position="24"/>
    </location>
</feature>
<feature type="chain" id="PRO_5006393654" evidence="2">
    <location>
        <begin position="25"/>
        <end position="632"/>
    </location>
</feature>